<comment type="caution">
    <text evidence="2">The sequence shown here is derived from an EMBL/GenBank/DDBJ whole genome shotgun (WGS) entry which is preliminary data.</text>
</comment>
<sequence>MSTAITDQIQALLGQLQDLNLKQPDPTLNQQLLALSQAAASAQQRMGSHEISARSTLPEPSIADTSSNPHYSAPQVPFYPINPIGNLTSLSSPPIVQSSPELNSSHRNDSLSPDFPWIRADVGTGKAPEQAFLVPDRPRQYGMPLQGVIALQPPLEEFKWSPETISSLGKPELNELVPAPSVPDPVFGQYPKASTYVLNSEPDHSYRRGYRYAAPFHTVDRDIERERMLNIQVPPNTRPSRYNMRTQKFVSDPIPGMVKLPMGIPLVHHVNGDSNRAVTFVCGHTLESLKQFDEGSKVEELMPRLLQLTWGTSQTDSAPATPGIFELPGMQHNLRSKGIRPDAVPGDGSYNLASTHGEGEGPGIFMPAVQTTIPPAGEHIKELLQILHKLYRYIMPLSLSRVEWDMIEFSARENNVVAFGGLEPGPTSCQANGSSTANILDLTALAADKQDKTYSPLASENQEQPGSQSHTPDRPEQPVHPYVEYGPMPLDHLEISQYARAWAEHLQHGHEHHQPCGDRSWTRTPRRCVETIYSSGNTTRG</sequence>
<reference evidence="2" key="1">
    <citation type="submission" date="2023-03" db="EMBL/GenBank/DDBJ databases">
        <title>Massive genome expansion in bonnet fungi (Mycena s.s.) driven by repeated elements and novel gene families across ecological guilds.</title>
        <authorList>
            <consortium name="Lawrence Berkeley National Laboratory"/>
            <person name="Harder C.B."/>
            <person name="Miyauchi S."/>
            <person name="Viragh M."/>
            <person name="Kuo A."/>
            <person name="Thoen E."/>
            <person name="Andreopoulos B."/>
            <person name="Lu D."/>
            <person name="Skrede I."/>
            <person name="Drula E."/>
            <person name="Henrissat B."/>
            <person name="Morin E."/>
            <person name="Kohler A."/>
            <person name="Barry K."/>
            <person name="LaButti K."/>
            <person name="Morin E."/>
            <person name="Salamov A."/>
            <person name="Lipzen A."/>
            <person name="Mereny Z."/>
            <person name="Hegedus B."/>
            <person name="Baldrian P."/>
            <person name="Stursova M."/>
            <person name="Weitz H."/>
            <person name="Taylor A."/>
            <person name="Grigoriev I.V."/>
            <person name="Nagy L.G."/>
            <person name="Martin F."/>
            <person name="Kauserud H."/>
        </authorList>
    </citation>
    <scope>NUCLEOTIDE SEQUENCE</scope>
    <source>
        <strain evidence="2">9144</strain>
    </source>
</reference>
<proteinExistence type="predicted"/>
<evidence type="ECO:0000313" key="2">
    <source>
        <dbReference type="EMBL" id="KAJ7197472.1"/>
    </source>
</evidence>
<evidence type="ECO:0000313" key="3">
    <source>
        <dbReference type="Proteomes" id="UP001219525"/>
    </source>
</evidence>
<dbReference type="Proteomes" id="UP001219525">
    <property type="component" value="Unassembled WGS sequence"/>
</dbReference>
<feature type="compositionally biased region" description="Polar residues" evidence="1">
    <location>
        <begin position="456"/>
        <end position="470"/>
    </location>
</feature>
<dbReference type="EMBL" id="JARJCW010000078">
    <property type="protein sequence ID" value="KAJ7197472.1"/>
    <property type="molecule type" value="Genomic_DNA"/>
</dbReference>
<keyword evidence="3" id="KW-1185">Reference proteome</keyword>
<dbReference type="AlphaFoldDB" id="A0AAD6UYJ0"/>
<accession>A0AAD6UYJ0</accession>
<organism evidence="2 3">
    <name type="scientific">Mycena pura</name>
    <dbReference type="NCBI Taxonomy" id="153505"/>
    <lineage>
        <taxon>Eukaryota</taxon>
        <taxon>Fungi</taxon>
        <taxon>Dikarya</taxon>
        <taxon>Basidiomycota</taxon>
        <taxon>Agaricomycotina</taxon>
        <taxon>Agaricomycetes</taxon>
        <taxon>Agaricomycetidae</taxon>
        <taxon>Agaricales</taxon>
        <taxon>Marasmiineae</taxon>
        <taxon>Mycenaceae</taxon>
        <taxon>Mycena</taxon>
    </lineage>
</organism>
<gene>
    <name evidence="2" type="ORF">GGX14DRAFT_402705</name>
</gene>
<evidence type="ECO:0000256" key="1">
    <source>
        <dbReference type="SAM" id="MobiDB-lite"/>
    </source>
</evidence>
<protein>
    <submittedName>
        <fullName evidence="2">Uncharacterized protein</fullName>
    </submittedName>
</protein>
<feature type="region of interest" description="Disordered" evidence="1">
    <location>
        <begin position="454"/>
        <end position="486"/>
    </location>
</feature>
<name>A0AAD6UYJ0_9AGAR</name>
<feature type="region of interest" description="Disordered" evidence="1">
    <location>
        <begin position="44"/>
        <end position="70"/>
    </location>
</feature>